<dbReference type="EMBL" id="CAJPVJ010006563">
    <property type="protein sequence ID" value="CAG2170547.1"/>
    <property type="molecule type" value="Genomic_DNA"/>
</dbReference>
<dbReference type="InterPro" id="IPR003439">
    <property type="entry name" value="ABC_transporter-like_ATP-bd"/>
</dbReference>
<name>A0A7R9M4K4_9ACAR</name>
<feature type="domain" description="ABCA1-4-like C-terminal R2 regulatory" evidence="2">
    <location>
        <begin position="180"/>
        <end position="257"/>
    </location>
</feature>
<dbReference type="GO" id="GO:0016887">
    <property type="term" value="F:ATP hydrolysis activity"/>
    <property type="evidence" value="ECO:0007669"/>
    <property type="project" value="InterPro"/>
</dbReference>
<dbReference type="PANTHER" id="PTHR19229:SF250">
    <property type="entry name" value="ABC TRANSPORTER DOMAIN-CONTAINING PROTEIN-RELATED"/>
    <property type="match status" value="1"/>
</dbReference>
<dbReference type="InterPro" id="IPR017871">
    <property type="entry name" value="ABC_transporter-like_CS"/>
</dbReference>
<evidence type="ECO:0000259" key="2">
    <source>
        <dbReference type="Pfam" id="PF23321"/>
    </source>
</evidence>
<dbReference type="PANTHER" id="PTHR19229">
    <property type="entry name" value="ATP-BINDING CASSETTE TRANSPORTER SUBFAMILY A ABCA"/>
    <property type="match status" value="1"/>
</dbReference>
<dbReference type="CDD" id="cd03263">
    <property type="entry name" value="ABC_subfamily_A"/>
    <property type="match status" value="1"/>
</dbReference>
<dbReference type="GO" id="GO:0005319">
    <property type="term" value="F:lipid transporter activity"/>
    <property type="evidence" value="ECO:0007669"/>
    <property type="project" value="TreeGrafter"/>
</dbReference>
<protein>
    <submittedName>
        <fullName evidence="3">Uncharacterized protein</fullName>
    </submittedName>
</protein>
<dbReference type="InterPro" id="IPR026082">
    <property type="entry name" value="ABCA"/>
</dbReference>
<dbReference type="Pfam" id="PF00005">
    <property type="entry name" value="ABC_tran"/>
    <property type="match status" value="1"/>
</dbReference>
<dbReference type="SUPFAM" id="SSF52540">
    <property type="entry name" value="P-loop containing nucleoside triphosphate hydrolases"/>
    <property type="match status" value="1"/>
</dbReference>
<dbReference type="GO" id="GO:0016020">
    <property type="term" value="C:membrane"/>
    <property type="evidence" value="ECO:0007669"/>
    <property type="project" value="InterPro"/>
</dbReference>
<feature type="domain" description="ABC transporter" evidence="1">
    <location>
        <begin position="1"/>
        <end position="116"/>
    </location>
</feature>
<dbReference type="InterPro" id="IPR056264">
    <property type="entry name" value="R2_ABCA1-4-like"/>
</dbReference>
<evidence type="ECO:0000259" key="1">
    <source>
        <dbReference type="Pfam" id="PF00005"/>
    </source>
</evidence>
<evidence type="ECO:0000313" key="3">
    <source>
        <dbReference type="EMBL" id="CAD7653360.1"/>
    </source>
</evidence>
<dbReference type="GO" id="GO:0005524">
    <property type="term" value="F:ATP binding"/>
    <property type="evidence" value="ECO:0007669"/>
    <property type="project" value="InterPro"/>
</dbReference>
<evidence type="ECO:0000313" key="4">
    <source>
        <dbReference type="Proteomes" id="UP000728032"/>
    </source>
</evidence>
<dbReference type="Proteomes" id="UP000728032">
    <property type="component" value="Unassembled WGS sequence"/>
</dbReference>
<dbReference type="GO" id="GO:0140359">
    <property type="term" value="F:ABC-type transporter activity"/>
    <property type="evidence" value="ECO:0007669"/>
    <property type="project" value="InterPro"/>
</dbReference>
<dbReference type="PROSITE" id="PS00211">
    <property type="entry name" value="ABC_TRANSPORTER_1"/>
    <property type="match status" value="1"/>
</dbReference>
<proteinExistence type="predicted"/>
<keyword evidence="4" id="KW-1185">Reference proteome</keyword>
<sequence length="273" mass="31012">MLTGDETVSDGNAWIGSLALRQHLQAFQQRVGYCPQFDALLNKMTGRETLFLFCRLRGMCEDMIDTYVKELTAMVDLIPHVDKCTDTYSGGNRRKLSLAIALCAAPPVIFLDEPTSGVDPSARRKIWSTLASLQRTYGSAFILTSHSMEECEALCARVAIMVNGRFQCFGSVQHLRHKFGQGFTIMAKLRRDLVDDSSYMASIEEYVSRCLPSAVLKDVHQCLLHYHITDSNILWSKMFAVMEDMKHHFSLEDYIISDTTLEQIFLSFARKQR</sequence>
<reference evidence="3" key="1">
    <citation type="submission" date="2020-11" db="EMBL/GenBank/DDBJ databases">
        <authorList>
            <person name="Tran Van P."/>
        </authorList>
    </citation>
    <scope>NUCLEOTIDE SEQUENCE</scope>
</reference>
<gene>
    <name evidence="3" type="ORF">ONB1V03_LOCUS10014</name>
</gene>
<dbReference type="EMBL" id="OC921388">
    <property type="protein sequence ID" value="CAD7653360.1"/>
    <property type="molecule type" value="Genomic_DNA"/>
</dbReference>
<accession>A0A7R9M4K4</accession>
<dbReference type="OrthoDB" id="6435757at2759"/>
<dbReference type="Pfam" id="PF23321">
    <property type="entry name" value="R1_ABCA1"/>
    <property type="match status" value="1"/>
</dbReference>
<dbReference type="InterPro" id="IPR027417">
    <property type="entry name" value="P-loop_NTPase"/>
</dbReference>
<dbReference type="AlphaFoldDB" id="A0A7R9M4K4"/>
<organism evidence="3">
    <name type="scientific">Oppiella nova</name>
    <dbReference type="NCBI Taxonomy" id="334625"/>
    <lineage>
        <taxon>Eukaryota</taxon>
        <taxon>Metazoa</taxon>
        <taxon>Ecdysozoa</taxon>
        <taxon>Arthropoda</taxon>
        <taxon>Chelicerata</taxon>
        <taxon>Arachnida</taxon>
        <taxon>Acari</taxon>
        <taxon>Acariformes</taxon>
        <taxon>Sarcoptiformes</taxon>
        <taxon>Oribatida</taxon>
        <taxon>Brachypylina</taxon>
        <taxon>Oppioidea</taxon>
        <taxon>Oppiidae</taxon>
        <taxon>Oppiella</taxon>
    </lineage>
</organism>
<dbReference type="Gene3D" id="3.40.50.300">
    <property type="entry name" value="P-loop containing nucleotide triphosphate hydrolases"/>
    <property type="match status" value="1"/>
</dbReference>